<protein>
    <submittedName>
        <fullName evidence="1">Uncharacterized protein</fullName>
    </submittedName>
</protein>
<comment type="caution">
    <text evidence="1">The sequence shown here is derived from an EMBL/GenBank/DDBJ whole genome shotgun (WGS) entry which is preliminary data.</text>
</comment>
<dbReference type="EMBL" id="JARK01001382">
    <property type="protein sequence ID" value="EYC12663.1"/>
    <property type="molecule type" value="Genomic_DNA"/>
</dbReference>
<gene>
    <name evidence="1" type="primary">Acey_s0046.g1354</name>
    <name evidence="1" type="ORF">Y032_0046g1354</name>
</gene>
<keyword evidence="2" id="KW-1185">Reference proteome</keyword>
<reference evidence="2" key="1">
    <citation type="journal article" date="2015" name="Nat. Genet.">
        <title>The genome and transcriptome of the zoonotic hookworm Ancylostoma ceylanicum identify infection-specific gene families.</title>
        <authorList>
            <person name="Schwarz E.M."/>
            <person name="Hu Y."/>
            <person name="Antoshechkin I."/>
            <person name="Miller M.M."/>
            <person name="Sternberg P.W."/>
            <person name="Aroian R.V."/>
        </authorList>
    </citation>
    <scope>NUCLEOTIDE SEQUENCE</scope>
    <source>
        <strain evidence="2">HY135</strain>
    </source>
</reference>
<evidence type="ECO:0000313" key="2">
    <source>
        <dbReference type="Proteomes" id="UP000024635"/>
    </source>
</evidence>
<dbReference type="AlphaFoldDB" id="A0A016UDJ3"/>
<sequence>MTLLNVGLSLSFCQVCTNFFVHRCLTVYGKITSLSSSCKNQIYALLPICLCSWDSSRQSTFLISYFTVLVLEFNFFHRENVHLSFLPAILTAIATVSFPTSQYFLCGDDPITITQIRSAWAALPRLLLQDYSQIC</sequence>
<dbReference type="Proteomes" id="UP000024635">
    <property type="component" value="Unassembled WGS sequence"/>
</dbReference>
<proteinExistence type="predicted"/>
<organism evidence="1 2">
    <name type="scientific">Ancylostoma ceylanicum</name>
    <dbReference type="NCBI Taxonomy" id="53326"/>
    <lineage>
        <taxon>Eukaryota</taxon>
        <taxon>Metazoa</taxon>
        <taxon>Ecdysozoa</taxon>
        <taxon>Nematoda</taxon>
        <taxon>Chromadorea</taxon>
        <taxon>Rhabditida</taxon>
        <taxon>Rhabditina</taxon>
        <taxon>Rhabditomorpha</taxon>
        <taxon>Strongyloidea</taxon>
        <taxon>Ancylostomatidae</taxon>
        <taxon>Ancylostomatinae</taxon>
        <taxon>Ancylostoma</taxon>
    </lineage>
</organism>
<accession>A0A016UDJ3</accession>
<evidence type="ECO:0000313" key="1">
    <source>
        <dbReference type="EMBL" id="EYC12663.1"/>
    </source>
</evidence>
<name>A0A016UDJ3_9BILA</name>